<evidence type="ECO:0000313" key="2">
    <source>
        <dbReference type="Proteomes" id="UP000475532"/>
    </source>
</evidence>
<sequence length="122" mass="12280">MEDQMDTAPGAPQQPIGLSALGESLGALGEPVALDRPSLAAVPVLQLTPVRDPWAGALRVAVTGAVVLMITAELGRRAGAPGRLTAVCSAGACAVVVGPWLASHCVPHSAPHYAAQSVPQFA</sequence>
<evidence type="ECO:0000313" key="1">
    <source>
        <dbReference type="EMBL" id="NEA25637.1"/>
    </source>
</evidence>
<reference evidence="1 2" key="1">
    <citation type="submission" date="2020-01" db="EMBL/GenBank/DDBJ databases">
        <title>Insect and environment-associated Actinomycetes.</title>
        <authorList>
            <person name="Currrie C."/>
            <person name="Chevrette M."/>
            <person name="Carlson C."/>
            <person name="Stubbendieck R."/>
            <person name="Wendt-Pienkowski E."/>
        </authorList>
    </citation>
    <scope>NUCLEOTIDE SEQUENCE [LARGE SCALE GENOMIC DNA]</scope>
    <source>
        <strain evidence="1 2">SID10258</strain>
    </source>
</reference>
<proteinExistence type="predicted"/>
<dbReference type="EMBL" id="JAAGLI010000646">
    <property type="protein sequence ID" value="NEA25637.1"/>
    <property type="molecule type" value="Genomic_DNA"/>
</dbReference>
<dbReference type="RefSeq" id="WP_163059739.1">
    <property type="nucleotide sequence ID" value="NZ_JAAGLI010000646.1"/>
</dbReference>
<accession>A0A6L9QJM9</accession>
<comment type="caution">
    <text evidence="1">The sequence shown here is derived from an EMBL/GenBank/DDBJ whole genome shotgun (WGS) entry which is preliminary data.</text>
</comment>
<protein>
    <submittedName>
        <fullName evidence="1">Uncharacterized protein</fullName>
    </submittedName>
</protein>
<gene>
    <name evidence="1" type="ORF">G3I70_24565</name>
</gene>
<organism evidence="1 2">
    <name type="scientific">Actinomadura bangladeshensis</name>
    <dbReference type="NCBI Taxonomy" id="453573"/>
    <lineage>
        <taxon>Bacteria</taxon>
        <taxon>Bacillati</taxon>
        <taxon>Actinomycetota</taxon>
        <taxon>Actinomycetes</taxon>
        <taxon>Streptosporangiales</taxon>
        <taxon>Thermomonosporaceae</taxon>
        <taxon>Actinomadura</taxon>
    </lineage>
</organism>
<dbReference type="Proteomes" id="UP000475532">
    <property type="component" value="Unassembled WGS sequence"/>
</dbReference>
<name>A0A6L9QJM9_9ACTN</name>
<dbReference type="AlphaFoldDB" id="A0A6L9QJM9"/>